<gene>
    <name evidence="2" type="ORF">G6CMJM_00338</name>
</gene>
<keyword evidence="1" id="KW-0175">Coiled coil</keyword>
<dbReference type="InterPro" id="IPR019004">
    <property type="entry name" value="YqeY/Aim41"/>
</dbReference>
<evidence type="ECO:0000313" key="2">
    <source>
        <dbReference type="EMBL" id="RYC72687.1"/>
    </source>
</evidence>
<comment type="caution">
    <text evidence="2">The sequence shown here is derived from an EMBL/GenBank/DDBJ whole genome shotgun (WGS) entry which is preliminary data.</text>
</comment>
<dbReference type="Gene3D" id="1.10.10.410">
    <property type="match status" value="1"/>
</dbReference>
<accession>A0ABY0FIP9</accession>
<name>A0ABY0FIP9_9BACT</name>
<dbReference type="Pfam" id="PF09424">
    <property type="entry name" value="YqeY"/>
    <property type="match status" value="1"/>
</dbReference>
<keyword evidence="3" id="KW-1185">Reference proteome</keyword>
<feature type="coiled-coil region" evidence="1">
    <location>
        <begin position="62"/>
        <end position="112"/>
    </location>
</feature>
<protein>
    <recommendedName>
        <fullName evidence="4">GatB/YqeY domain-containing protein</fullName>
    </recommendedName>
</protein>
<dbReference type="Proteomes" id="UP001190925">
    <property type="component" value="Unassembled WGS sequence"/>
</dbReference>
<proteinExistence type="predicted"/>
<sequence>MSLKEKINADLKVSMLARDSFSTNVLRGLKAAILSEEVAKNKREEGLDDSEIESVIAREVKKRNEAAKLLDEERANNELKEAEILSKYLPEMMNEEEVLKIVQNEISKLDEKSPKQMGQVIGSIKAKYGNSIDGSMLAKMVKEELV</sequence>
<dbReference type="PANTHER" id="PTHR28055:SF1">
    <property type="entry name" value="ALTERED INHERITANCE OF MITOCHONDRIA PROTEIN 41, MITOCHONDRIAL"/>
    <property type="match status" value="1"/>
</dbReference>
<dbReference type="InterPro" id="IPR023168">
    <property type="entry name" value="GatB_Yqey_C_2"/>
</dbReference>
<evidence type="ECO:0000256" key="1">
    <source>
        <dbReference type="SAM" id="Coils"/>
    </source>
</evidence>
<dbReference type="RefSeq" id="WP_129718752.1">
    <property type="nucleotide sequence ID" value="NZ_PRLK01000004.1"/>
</dbReference>
<dbReference type="InterPro" id="IPR042184">
    <property type="entry name" value="YqeY/Aim41_N"/>
</dbReference>
<dbReference type="Gene3D" id="1.10.1510.10">
    <property type="entry name" value="Uncharacterised protein YqeY/AIM41 PF09424, N-terminal domain"/>
    <property type="match status" value="1"/>
</dbReference>
<reference evidence="2 3" key="1">
    <citation type="journal article" date="2018" name="bioRxiv">
        <title>Evidence of independent acquisition and adaption of ultra-small bacteria to human hosts across the highly diverse yet reduced genomes of the phylum Saccharibacteria.</title>
        <authorList>
            <person name="McLean J.S."/>
            <person name="Bor B."/>
            <person name="To T.T."/>
            <person name="Liu Q."/>
            <person name="Kearns K.A."/>
            <person name="Solden L.M."/>
            <person name="Wrighton K.C."/>
            <person name="He X."/>
            <person name="Shi W."/>
        </authorList>
    </citation>
    <scope>NUCLEOTIDE SEQUENCE [LARGE SCALE GENOMIC DNA]</scope>
    <source>
        <strain evidence="2 3">TM7_CMJM_G6_1_HOT_870</strain>
    </source>
</reference>
<dbReference type="EMBL" id="PRLK01000004">
    <property type="protein sequence ID" value="RYC72687.1"/>
    <property type="molecule type" value="Genomic_DNA"/>
</dbReference>
<organism evidence="2 3">
    <name type="scientific">Candidatus Nanogingivalis gingivitcus</name>
    <dbReference type="NCBI Taxonomy" id="2171992"/>
    <lineage>
        <taxon>Bacteria</taxon>
        <taxon>Candidatus Saccharimonadota</taxon>
        <taxon>Candidatus Nanosyncoccalia</taxon>
        <taxon>Candidatus Nanogingivales</taxon>
        <taxon>Candidatus Nanogingivalaceae</taxon>
        <taxon>Candidatus Nanogingivalis</taxon>
    </lineage>
</organism>
<evidence type="ECO:0000313" key="3">
    <source>
        <dbReference type="Proteomes" id="UP001190925"/>
    </source>
</evidence>
<dbReference type="InterPro" id="IPR003789">
    <property type="entry name" value="Asn/Gln_tRNA_amidoTrase-B-like"/>
</dbReference>
<evidence type="ECO:0008006" key="4">
    <source>
        <dbReference type="Google" id="ProtNLM"/>
    </source>
</evidence>
<dbReference type="PANTHER" id="PTHR28055">
    <property type="entry name" value="ALTERED INHERITANCE OF MITOCHONDRIA PROTEIN 41, MITOCHONDRIAL"/>
    <property type="match status" value="1"/>
</dbReference>
<dbReference type="SUPFAM" id="SSF89095">
    <property type="entry name" value="GatB/YqeY motif"/>
    <property type="match status" value="1"/>
</dbReference>
<reference evidence="2 3" key="2">
    <citation type="journal article" date="2020" name="Cell Rep.">
        <title>Acquisition and Adaptation of Ultra-small Parasitic Reduced Genome Bacteria to Mammalian Hosts.</title>
        <authorList>
            <person name="McLean J.S."/>
            <person name="Bor B."/>
            <person name="Kerns K.A."/>
            <person name="Liu Q."/>
            <person name="To T.T."/>
            <person name="Solden L."/>
            <person name="Hendrickson E.L."/>
            <person name="Wrighton K."/>
            <person name="Shi W."/>
            <person name="He X."/>
        </authorList>
    </citation>
    <scope>NUCLEOTIDE SEQUENCE [LARGE SCALE GENOMIC DNA]</scope>
    <source>
        <strain evidence="2 3">TM7_CMJM_G6_1_HOT_870</strain>
    </source>
</reference>